<gene>
    <name evidence="2" type="primary">Cpap1j</name>
</gene>
<proteinExistence type="predicted"/>
<protein>
    <submittedName>
        <fullName evidence="2">Cuticular protein analogous to peritrophins 1J [Tribolium castaneum]</fullName>
    </submittedName>
</protein>
<evidence type="ECO:0000259" key="1">
    <source>
        <dbReference type="PROSITE" id="PS50940"/>
    </source>
</evidence>
<name>A0A0K2V507_LEPSM</name>
<dbReference type="AlphaFoldDB" id="A0A0K2V507"/>
<sequence>MCTERGGKQSFLCPPRTRFNQKTLVCDFRRKVKCTDSSDFFHKNVVLEEKPKKKVVKNTRGNKGKLFNSRGRNIQKRPRLNRHFEKLGLVEKKPQYIKTHGNGQMNFAPLFKERNRHNLARILDVSSTFKHAQTKKQDSFSINDLKNQEAALDISKNQKKQNSPIIHVTPAKSPKLQLLIAQDAGESLAKLRQDPEQPSQELLPPPPPSVNPFQIVGHVMSSKELISFPDSPMVNISVTSDAHLGGGDPLPSVVGNGRASDEEPHLVGKNALGLPLQLKKVSQNRSPPLIWVSPASLARSPMVSLRRLWDRDFPIRRTLTMSFPDTKRREVLGLASSNNSL</sequence>
<dbReference type="GO" id="GO:0008061">
    <property type="term" value="F:chitin binding"/>
    <property type="evidence" value="ECO:0007669"/>
    <property type="project" value="InterPro"/>
</dbReference>
<organism evidence="2">
    <name type="scientific">Lepeophtheirus salmonis</name>
    <name type="common">Salmon louse</name>
    <name type="synonym">Caligus salmonis</name>
    <dbReference type="NCBI Taxonomy" id="72036"/>
    <lineage>
        <taxon>Eukaryota</taxon>
        <taxon>Metazoa</taxon>
        <taxon>Ecdysozoa</taxon>
        <taxon>Arthropoda</taxon>
        <taxon>Crustacea</taxon>
        <taxon>Multicrustacea</taxon>
        <taxon>Hexanauplia</taxon>
        <taxon>Copepoda</taxon>
        <taxon>Siphonostomatoida</taxon>
        <taxon>Caligidae</taxon>
        <taxon>Lepeophtheirus</taxon>
    </lineage>
</organism>
<dbReference type="PROSITE" id="PS50940">
    <property type="entry name" value="CHIT_BIND_II"/>
    <property type="match status" value="1"/>
</dbReference>
<dbReference type="OrthoDB" id="6379319at2759"/>
<dbReference type="EMBL" id="HACA01028014">
    <property type="protein sequence ID" value="CDW45375.1"/>
    <property type="molecule type" value="Transcribed_RNA"/>
</dbReference>
<dbReference type="InterPro" id="IPR002557">
    <property type="entry name" value="Chitin-bd_dom"/>
</dbReference>
<evidence type="ECO:0000313" key="2">
    <source>
        <dbReference type="EMBL" id="CDW45375.1"/>
    </source>
</evidence>
<dbReference type="SUPFAM" id="SSF57625">
    <property type="entry name" value="Invertebrate chitin-binding proteins"/>
    <property type="match status" value="1"/>
</dbReference>
<feature type="domain" description="Chitin-binding type-2" evidence="1">
    <location>
        <begin position="1"/>
        <end position="36"/>
    </location>
</feature>
<dbReference type="GO" id="GO:0005576">
    <property type="term" value="C:extracellular region"/>
    <property type="evidence" value="ECO:0007669"/>
    <property type="project" value="InterPro"/>
</dbReference>
<accession>A0A0K2V507</accession>
<reference evidence="2" key="1">
    <citation type="submission" date="2014-05" db="EMBL/GenBank/DDBJ databases">
        <authorList>
            <person name="Chronopoulou M."/>
        </authorList>
    </citation>
    <scope>NUCLEOTIDE SEQUENCE</scope>
    <source>
        <tissue evidence="2">Whole organism</tissue>
    </source>
</reference>
<dbReference type="InterPro" id="IPR036508">
    <property type="entry name" value="Chitin-bd_dom_sf"/>
</dbReference>
<dbReference type="Gene3D" id="2.170.140.10">
    <property type="entry name" value="Chitin binding domain"/>
    <property type="match status" value="1"/>
</dbReference>